<protein>
    <submittedName>
        <fullName evidence="2">Membrane protein</fullName>
    </submittedName>
</protein>
<gene>
    <name evidence="2" type="ORF">RJ45_01695</name>
</gene>
<evidence type="ECO:0000256" key="1">
    <source>
        <dbReference type="SAM" id="Phobius"/>
    </source>
</evidence>
<accession>A0A0B9G9E2</accession>
<feature type="transmembrane region" description="Helical" evidence="1">
    <location>
        <begin position="44"/>
        <end position="60"/>
    </location>
</feature>
<proteinExistence type="predicted"/>
<keyword evidence="1" id="KW-0472">Membrane</keyword>
<feature type="transmembrane region" description="Helical" evidence="1">
    <location>
        <begin position="111"/>
        <end position="129"/>
    </location>
</feature>
<feature type="transmembrane region" description="Helical" evidence="1">
    <location>
        <begin position="66"/>
        <end position="99"/>
    </location>
</feature>
<dbReference type="Proteomes" id="UP000031278">
    <property type="component" value="Unassembled WGS sequence"/>
</dbReference>
<dbReference type="Pfam" id="PF10063">
    <property type="entry name" value="DUF2301"/>
    <property type="match status" value="1"/>
</dbReference>
<evidence type="ECO:0000313" key="3">
    <source>
        <dbReference type="Proteomes" id="UP000031278"/>
    </source>
</evidence>
<evidence type="ECO:0000313" key="2">
    <source>
        <dbReference type="EMBL" id="KHT65328.1"/>
    </source>
</evidence>
<dbReference type="AlphaFoldDB" id="A0A0B9G9E2"/>
<reference evidence="2 3" key="1">
    <citation type="submission" date="2014-12" db="EMBL/GenBank/DDBJ databases">
        <title>Genome sequencing of Photobacterium gaetbulicola AD005a.</title>
        <authorList>
            <person name="Adrian T.G.S."/>
            <person name="Chan K.G."/>
        </authorList>
    </citation>
    <scope>NUCLEOTIDE SEQUENCE [LARGE SCALE GENOMIC DNA]</scope>
    <source>
        <strain evidence="2 3">AD005a</strain>
    </source>
</reference>
<feature type="transmembrane region" description="Helical" evidence="1">
    <location>
        <begin position="19"/>
        <end position="37"/>
    </location>
</feature>
<dbReference type="RefSeq" id="WP_039457082.1">
    <property type="nucleotide sequence ID" value="NZ_JWLZ01000014.1"/>
</dbReference>
<keyword evidence="1" id="KW-1133">Transmembrane helix</keyword>
<keyword evidence="1" id="KW-0812">Transmembrane</keyword>
<comment type="caution">
    <text evidence="2">The sequence shown here is derived from an EMBL/GenBank/DDBJ whole genome shotgun (WGS) entry which is preliminary data.</text>
</comment>
<feature type="transmembrane region" description="Helical" evidence="1">
    <location>
        <begin position="135"/>
        <end position="153"/>
    </location>
</feature>
<organism evidence="2 3">
    <name type="scientific">Photobacterium gaetbulicola</name>
    <dbReference type="NCBI Taxonomy" id="1295392"/>
    <lineage>
        <taxon>Bacteria</taxon>
        <taxon>Pseudomonadati</taxon>
        <taxon>Pseudomonadota</taxon>
        <taxon>Gammaproteobacteria</taxon>
        <taxon>Vibrionales</taxon>
        <taxon>Vibrionaceae</taxon>
        <taxon>Photobacterium</taxon>
    </lineage>
</organism>
<sequence length="169" mass="18683">MADPHIQCDLDLLDKLTVILYRTALSASAVILSILAWEVETGTTALVIAAILATTTVHIYDKRFRWLILGSALFAVTWLLAGLWAPLALGAALFSFSALAIKEYFCFQIKPLLLTPLALAGFWFCLVLNQNQISIAFSMTGAILLAVAAFSKWRMPMHYDIGDKTKYQI</sequence>
<name>A0A0B9G9E2_9GAMM</name>
<dbReference type="InterPro" id="IPR019275">
    <property type="entry name" value="DUF2301"/>
</dbReference>
<dbReference type="EMBL" id="JWLZ01000014">
    <property type="protein sequence ID" value="KHT65328.1"/>
    <property type="molecule type" value="Genomic_DNA"/>
</dbReference>